<feature type="compositionally biased region" description="Basic and acidic residues" evidence="1">
    <location>
        <begin position="1811"/>
        <end position="1828"/>
    </location>
</feature>
<sequence length="1965" mass="210438">TGTRLVPSSRPSSTQFSVSTTTQRRASDSGSNMFSNVQSSNTSRSSVTRSNASRSDMTSSSTPRNVTAPKSDNTSSSTNKSKITSSSTSRSHLSNINTSVSRGSSLSTSTTDQPSSNVTKLAKSSSKRSSITSTTKPKVDASSQPKSNQPNSSSRTSTTSRSTTPGSRVASHTKGDRRPSRGSNTGKNNRSVQTGRPTHDKRTSGFEPGTQTAGTYSKTQASGFDSRTKPEGSKPGTSAGGADPGTQTEDADSVTCDTDAETQTDNADPHIRHGKTTKKGDRAVTAIYFQLEDLSPVSLEKTFRTELNLPDSRPDHSTPIIIDDDDSVYRARSEAQMMVTRGSIPSQRRSSATQLKESDSVDSHVATTTTHIGSSFQVTTTTSTRRMAAATAASEAAELHLVHPVTGEKISFHQAVQDGLVDLTSGTLTHPSTGENIPLSEAVERGYVSPILLQHLDTPCGIIDPATGRELTLLQATKRGLYSPEEGSFKDPTTGKLLTPEEASKIGFIILEKVSFFTQLCVPVVASLSLYDAIVEGHVNVRTGEFTVPTVGEKIPMTQAFARGFISAEPSPVLTSGISLSEAISQGFIDDYSGQAVDRNSGNKYTLDEAVEKGLLASHVREVVNSDTGCKLTVAEAIQEGVLDVTAGRYVNNVTGQKLLFSEAVQEQLICRPYTLKDCSDLKLLDNKGHIQDPQIKDHIPLLEAVGKGIVDVDLKSVKDTASKTLLTLPEAFMFSVLLPEGMYRDTESGEVISLVDAVNRGFITSVSTKTIFDIDGIKDPETGDYISFKIAVLKGVINPKTGLFTDPRTGNTMSLEEAVSVKMIQPQILETLKMDIGMTDDEGKEMNVVEAVLKGRLDPNIGQILDPKTGKPVALEDAVNRRLISPEGAATLRGLLSVTVTTATITKTIKRYVTVKSTGIHTTESRVTLQEAKHRGLINEAQGTYHDPESDKTIPLDEAIQQGLVTLSTEWPSALPDASPDDSAVPISPIRETMKRHLSPAKSPSPIKSARTSITPDKESLERSPHSSPSKTPDRMSSPTKTPDRDMRSLRSSPSKSPERILGRTSRTTSPQKTDKEISSVGSLTSSPSKTPERIVSPTKSGRPASPEKVKDKGPSSPSKTPERTVSPMKTSRPTSPDKRQRPGSLETIESLVKDQESPTKLGRTSPVKESIKPGVSPTSPTKPVSTRPDSLFQTVNGSQEGSPIKSQPESPVKSSSSRQESPYASSRGESPVKSFGSRPDSPMKSSGIGPESPLKTDESVPTSPDKGMPGSSIVSPERPPRKIKSTLRSPADSVDSAMGNVDDTDMTSSGASLTGTTTVFNESYSAKTRTLELPPEGWYLKEAIDEKLYDPVMGLFTIPATDRLVSFEECVKIGIIDSRSAEVIDPKNGRKITLTRALDKNVLDCTGKYPDESNPDRRLTMKEAITKKLIILKDRTEEVTDYITGRVIQITTVEGQPDKVQVSGSVEGGTSSTFREIRTNEPVVDTTLVEIKPGMTFDPTEGNVQLDDGSVLDVVTAVKEGKIQPTGVKVKDPYSGRDLNLSEAIRKGIIDKDSGEYKDKTGRKLSLTDAAKYGILGVAAVIGAPVIAGVAAAQAIKKGIKKVKRTDPKTGAEITFEESVEIITDSTPEELLESVVSKRSHTTIKSTTVVETDVILQDPVTGKEITPEEAFSRGLISPEELEEIRSTAHGKIQEVEKLAREEADTVPEEKVFEILTSDDVSRGEVKDEQIMPKDDVDRQSLGQLSPTEKQKSPSSELPSASKQKPSVDRTPSKDKPEPSSEALPSPGKPEPTGQVGEKEPIGQALPSESKLEPSGKTQPPEKKPDTSARVLPSEGKPEPSLPSADKPQPPTQALPSEGEPEPSELKPEPTLPSEGKPEPSIKPLPSEGKPEPSLPSEGKPEPSLPSEGKPEPSLPSEGKPEPSLPSEGKPEPSLPSEGKPEPSLPSEPEPFQPSEGKPEPSTG</sequence>
<feature type="region of interest" description="Disordered" evidence="1">
    <location>
        <begin position="1"/>
        <end position="278"/>
    </location>
</feature>
<evidence type="ECO:0000313" key="2">
    <source>
        <dbReference type="EMBL" id="KAG7175175.1"/>
    </source>
</evidence>
<feature type="region of interest" description="Disordered" evidence="1">
    <location>
        <begin position="994"/>
        <end position="1316"/>
    </location>
</feature>
<proteinExistence type="predicted"/>
<dbReference type="Gene3D" id="3.90.1290.10">
    <property type="entry name" value="Plakin repeat"/>
    <property type="match status" value="6"/>
</dbReference>
<comment type="caution">
    <text evidence="2">The sequence shown here is derived from an EMBL/GenBank/DDBJ whole genome shotgun (WGS) entry which is preliminary data.</text>
</comment>
<evidence type="ECO:0000256" key="1">
    <source>
        <dbReference type="SAM" id="MobiDB-lite"/>
    </source>
</evidence>
<feature type="region of interest" description="Disordered" evidence="1">
    <location>
        <begin position="340"/>
        <end position="366"/>
    </location>
</feature>
<feature type="non-terminal residue" evidence="2">
    <location>
        <position position="1965"/>
    </location>
</feature>
<dbReference type="InterPro" id="IPR035915">
    <property type="entry name" value="Plakin_repeat_sf"/>
</dbReference>
<feature type="compositionally biased region" description="Polar residues" evidence="1">
    <location>
        <begin position="343"/>
        <end position="355"/>
    </location>
</feature>
<dbReference type="Proteomes" id="UP000747542">
    <property type="component" value="Unassembled WGS sequence"/>
</dbReference>
<dbReference type="InterPro" id="IPR001101">
    <property type="entry name" value="Plectin_repeat"/>
</dbReference>
<keyword evidence="3" id="KW-1185">Reference proteome</keyword>
<feature type="compositionally biased region" description="Low complexity" evidence="1">
    <location>
        <begin position="1207"/>
        <end position="1223"/>
    </location>
</feature>
<feature type="non-terminal residue" evidence="2">
    <location>
        <position position="1"/>
    </location>
</feature>
<feature type="compositionally biased region" description="Basic and acidic residues" evidence="1">
    <location>
        <begin position="1017"/>
        <end position="1026"/>
    </location>
</feature>
<feature type="compositionally biased region" description="Low complexity" evidence="1">
    <location>
        <begin position="70"/>
        <end position="111"/>
    </location>
</feature>
<feature type="compositionally biased region" description="Low complexity" evidence="1">
    <location>
        <begin position="1001"/>
        <end position="1011"/>
    </location>
</feature>
<feature type="compositionally biased region" description="Low complexity" evidence="1">
    <location>
        <begin position="12"/>
        <end position="23"/>
    </location>
</feature>
<feature type="compositionally biased region" description="Polar residues" evidence="1">
    <location>
        <begin position="1742"/>
        <end position="1766"/>
    </location>
</feature>
<reference evidence="2" key="1">
    <citation type="journal article" date="2021" name="Sci. Adv.">
        <title>The American lobster genome reveals insights on longevity, neural, and immune adaptations.</title>
        <authorList>
            <person name="Polinski J.M."/>
            <person name="Zimin A.V."/>
            <person name="Clark K.F."/>
            <person name="Kohn A.B."/>
            <person name="Sadowski N."/>
            <person name="Timp W."/>
            <person name="Ptitsyn A."/>
            <person name="Khanna P."/>
            <person name="Romanova D.Y."/>
            <person name="Williams P."/>
            <person name="Greenwood S.J."/>
            <person name="Moroz L.L."/>
            <person name="Walt D.R."/>
            <person name="Bodnar A.G."/>
        </authorList>
    </citation>
    <scope>NUCLEOTIDE SEQUENCE</scope>
    <source>
        <strain evidence="2">GMGI-L3</strain>
    </source>
</reference>
<dbReference type="SUPFAM" id="SSF75399">
    <property type="entry name" value="Plakin repeat"/>
    <property type="match status" value="7"/>
</dbReference>
<feature type="compositionally biased region" description="Polar residues" evidence="1">
    <location>
        <begin position="209"/>
        <end position="225"/>
    </location>
</feature>
<dbReference type="EMBL" id="JAHLQT010006108">
    <property type="protein sequence ID" value="KAG7175175.1"/>
    <property type="molecule type" value="Genomic_DNA"/>
</dbReference>
<gene>
    <name evidence="2" type="primary">Plec-L1</name>
    <name evidence="2" type="ORF">Hamer_G001184</name>
</gene>
<feature type="compositionally biased region" description="Low complexity" evidence="1">
    <location>
        <begin position="35"/>
        <end position="55"/>
    </location>
</feature>
<feature type="region of interest" description="Disordered" evidence="1">
    <location>
        <begin position="1701"/>
        <end position="1965"/>
    </location>
</feature>
<organism evidence="2 3">
    <name type="scientific">Homarus americanus</name>
    <name type="common">American lobster</name>
    <dbReference type="NCBI Taxonomy" id="6706"/>
    <lineage>
        <taxon>Eukaryota</taxon>
        <taxon>Metazoa</taxon>
        <taxon>Ecdysozoa</taxon>
        <taxon>Arthropoda</taxon>
        <taxon>Crustacea</taxon>
        <taxon>Multicrustacea</taxon>
        <taxon>Malacostraca</taxon>
        <taxon>Eumalacostraca</taxon>
        <taxon>Eucarida</taxon>
        <taxon>Decapoda</taxon>
        <taxon>Pleocyemata</taxon>
        <taxon>Astacidea</taxon>
        <taxon>Nephropoidea</taxon>
        <taxon>Nephropidae</taxon>
        <taxon>Homarus</taxon>
    </lineage>
</organism>
<name>A0A8J5N7J4_HOMAM</name>
<feature type="compositionally biased region" description="Polar residues" evidence="1">
    <location>
        <begin position="1027"/>
        <end position="1042"/>
    </location>
</feature>
<feature type="compositionally biased region" description="Polar residues" evidence="1">
    <location>
        <begin position="181"/>
        <end position="196"/>
    </location>
</feature>
<feature type="compositionally biased region" description="Low complexity" evidence="1">
    <location>
        <begin position="119"/>
        <end position="164"/>
    </location>
</feature>
<feature type="compositionally biased region" description="Polar residues" evidence="1">
    <location>
        <begin position="1081"/>
        <end position="1091"/>
    </location>
</feature>
<feature type="compositionally biased region" description="Basic and acidic residues" evidence="1">
    <location>
        <begin position="1721"/>
        <end position="1740"/>
    </location>
</feature>
<evidence type="ECO:0000313" key="3">
    <source>
        <dbReference type="Proteomes" id="UP000747542"/>
    </source>
</evidence>
<protein>
    <submittedName>
        <fullName evidence="2">Plectin-like 1</fullName>
    </submittedName>
</protein>
<feature type="compositionally biased region" description="Polar residues" evidence="1">
    <location>
        <begin position="1178"/>
        <end position="1203"/>
    </location>
</feature>
<dbReference type="GO" id="GO:0005856">
    <property type="term" value="C:cytoskeleton"/>
    <property type="evidence" value="ECO:0007669"/>
    <property type="project" value="InterPro"/>
</dbReference>
<feature type="compositionally biased region" description="Basic and acidic residues" evidence="1">
    <location>
        <begin position="1701"/>
        <end position="1714"/>
    </location>
</feature>
<dbReference type="SMART" id="SM00250">
    <property type="entry name" value="PLEC"/>
    <property type="match status" value="12"/>
</dbReference>
<accession>A0A8J5N7J4</accession>
<feature type="compositionally biased region" description="Polar residues" evidence="1">
    <location>
        <begin position="56"/>
        <end position="65"/>
    </location>
</feature>
<feature type="compositionally biased region" description="Pro residues" evidence="1">
    <location>
        <begin position="1944"/>
        <end position="1953"/>
    </location>
</feature>
<feature type="compositionally biased region" description="Basic and acidic residues" evidence="1">
    <location>
        <begin position="1767"/>
        <end position="1780"/>
    </location>
</feature>